<feature type="transmembrane region" description="Helical" evidence="1">
    <location>
        <begin position="199"/>
        <end position="220"/>
    </location>
</feature>
<protein>
    <submittedName>
        <fullName evidence="2">2-hydroxycarboxylate transporter family protein</fullName>
    </submittedName>
</protein>
<dbReference type="PANTHER" id="PTHR40033:SF1">
    <property type="entry name" value="CITRATE-SODIUM SYMPORTER"/>
    <property type="match status" value="1"/>
</dbReference>
<dbReference type="PANTHER" id="PTHR40033">
    <property type="entry name" value="NA(+)-MALATE SYMPORTER"/>
    <property type="match status" value="1"/>
</dbReference>
<keyword evidence="1" id="KW-0812">Transmembrane</keyword>
<name>A0ABZ2U8L6_ASHYP</name>
<feature type="transmembrane region" description="Helical" evidence="1">
    <location>
        <begin position="403"/>
        <end position="423"/>
    </location>
</feature>
<feature type="transmembrane region" description="Helical" evidence="1">
    <location>
        <begin position="86"/>
        <end position="103"/>
    </location>
</feature>
<keyword evidence="1" id="KW-1133">Transmembrane helix</keyword>
<feature type="transmembrane region" description="Helical" evidence="1">
    <location>
        <begin position="54"/>
        <end position="74"/>
    </location>
</feature>
<keyword evidence="3" id="KW-1185">Reference proteome</keyword>
<reference evidence="2" key="1">
    <citation type="submission" date="2024-03" db="EMBL/GenBank/DDBJ databases">
        <title>The Complete Genome of 'Candidatus Phytoplasma fraxini' AshY1 from the Ash Yellows Group.</title>
        <authorList>
            <person name="Boehm J.W."/>
            <person name="Huettel B."/>
            <person name="Schneider B."/>
            <person name="Kube M."/>
        </authorList>
    </citation>
    <scope>NUCLEOTIDE SEQUENCE [LARGE SCALE GENOMIC DNA]</scope>
    <source>
        <strain evidence="2">AshY1</strain>
    </source>
</reference>
<sequence length="490" mass="53847">MNEKNNKKITILGFSLPLILMILCLIVFHVFLSYNNNKIVEPLSDKKNPIEEPWHNFISMLIFIMCFSGFLKYIGSNMPILKNIGGGPILCLLIPAFVFNYNFGNGQFQGFQEAFKEKASFFGKNENIGFSDFVISSLIVGSLVGIQKGFLGKVFKKFLPLVIISLTISALCVGTISLFLKPIPIQGLDSHSQSTKNAFLDSIFYIFIPIASGGITSGIIPLTKIFSQVQKGSEDAFKTHILPSLLIAGIFSVVLSGLIKKIWGKSKYSSPNKTLEKNIINSEDNLKITKEIAKKELKINYENITTGLITICAFYIVSGCFGVGISKLFKLIPMFNKVDAPPIIILLVLLVVILKFFDLITPYYTQCIEQASKFITTNFTSAIFFLLGIGTDFNKIIKSMSHWPFVLICLLCVIITALSAAIIGNKLGYYPVQSAISAGLCSNSIGGIGNIAILEASDSMELAPYAQISTRIGGDIVVILTSILFPFIYC</sequence>
<proteinExistence type="predicted"/>
<feature type="transmembrane region" description="Helical" evidence="1">
    <location>
        <begin position="304"/>
        <end position="323"/>
    </location>
</feature>
<feature type="transmembrane region" description="Helical" evidence="1">
    <location>
        <begin position="158"/>
        <end position="179"/>
    </location>
</feature>
<feature type="transmembrane region" description="Helical" evidence="1">
    <location>
        <begin position="12"/>
        <end position="34"/>
    </location>
</feature>
<evidence type="ECO:0000256" key="1">
    <source>
        <dbReference type="SAM" id="Phobius"/>
    </source>
</evidence>
<dbReference type="Proteomes" id="UP001484199">
    <property type="component" value="Chromosome"/>
</dbReference>
<feature type="transmembrane region" description="Helical" evidence="1">
    <location>
        <begin position="241"/>
        <end position="259"/>
    </location>
</feature>
<feature type="transmembrane region" description="Helical" evidence="1">
    <location>
        <begin position="343"/>
        <end position="365"/>
    </location>
</feature>
<feature type="transmembrane region" description="Helical" evidence="1">
    <location>
        <begin position="468"/>
        <end position="489"/>
    </location>
</feature>
<gene>
    <name evidence="2" type="primary">mleP</name>
    <name evidence="2" type="ORF">AshY1_04050</name>
</gene>
<accession>A0ABZ2U8L6</accession>
<evidence type="ECO:0000313" key="2">
    <source>
        <dbReference type="EMBL" id="WYY26518.1"/>
    </source>
</evidence>
<feature type="transmembrane region" description="Helical" evidence="1">
    <location>
        <begin position="435"/>
        <end position="456"/>
    </location>
</feature>
<feature type="transmembrane region" description="Helical" evidence="1">
    <location>
        <begin position="371"/>
        <end position="391"/>
    </location>
</feature>
<dbReference type="RefSeq" id="WP_341266419.1">
    <property type="nucleotide sequence ID" value="NZ_CP146843.1"/>
</dbReference>
<dbReference type="EMBL" id="CP146843">
    <property type="protein sequence ID" value="WYY26518.1"/>
    <property type="molecule type" value="Genomic_DNA"/>
</dbReference>
<evidence type="ECO:0000313" key="3">
    <source>
        <dbReference type="Proteomes" id="UP001484199"/>
    </source>
</evidence>
<dbReference type="InterPro" id="IPR004679">
    <property type="entry name" value="2-OHcarboxylate_transport"/>
</dbReference>
<organism evidence="2 3">
    <name type="scientific">Ash yellows phytoplasma</name>
    <dbReference type="NCBI Taxonomy" id="35780"/>
    <lineage>
        <taxon>Bacteria</taxon>
        <taxon>Bacillati</taxon>
        <taxon>Mycoplasmatota</taxon>
        <taxon>Mollicutes</taxon>
        <taxon>Acholeplasmatales</taxon>
        <taxon>Acholeplasmataceae</taxon>
        <taxon>Candidatus Phytoplasma</taxon>
        <taxon>16SrVII (Ash yellows group)</taxon>
    </lineage>
</organism>
<keyword evidence="1" id="KW-0472">Membrane</keyword>
<dbReference type="Pfam" id="PF03390">
    <property type="entry name" value="2HCT"/>
    <property type="match status" value="1"/>
</dbReference>